<evidence type="ECO:0000256" key="5">
    <source>
        <dbReference type="ARBA" id="ARBA00023136"/>
    </source>
</evidence>
<dbReference type="GO" id="GO:0050909">
    <property type="term" value="P:sensory perception of taste"/>
    <property type="evidence" value="ECO:0007669"/>
    <property type="project" value="InterPro"/>
</dbReference>
<comment type="subcellular location">
    <subcellularLocation>
        <location evidence="1 8">Cell membrane</location>
        <topology evidence="1 8">Multi-pass membrane protein</topology>
    </subcellularLocation>
</comment>
<dbReference type="GO" id="GO:0030425">
    <property type="term" value="C:dendrite"/>
    <property type="evidence" value="ECO:0007669"/>
    <property type="project" value="TreeGrafter"/>
</dbReference>
<keyword evidence="10" id="KW-1185">Reference proteome</keyword>
<dbReference type="GO" id="GO:0005886">
    <property type="term" value="C:plasma membrane"/>
    <property type="evidence" value="ECO:0007669"/>
    <property type="project" value="UniProtKB-SubCell"/>
</dbReference>
<feature type="transmembrane region" description="Helical" evidence="8">
    <location>
        <begin position="84"/>
        <end position="106"/>
    </location>
</feature>
<evidence type="ECO:0000256" key="1">
    <source>
        <dbReference type="ARBA" id="ARBA00004651"/>
    </source>
</evidence>
<feature type="transmembrane region" description="Helical" evidence="8">
    <location>
        <begin position="302"/>
        <end position="318"/>
    </location>
</feature>
<comment type="similarity">
    <text evidence="8">Belongs to the insect chemoreceptor superfamily. Gustatory receptor (GR) family.</text>
</comment>
<evidence type="ECO:0000256" key="4">
    <source>
        <dbReference type="ARBA" id="ARBA00022989"/>
    </source>
</evidence>
<reference evidence="9" key="1">
    <citation type="submission" date="2019-02" db="EMBL/GenBank/DDBJ databases">
        <title>Genome of the parasitoid wasp Diachasma alloeum, an emerging model for ecological speciation and transitions to asexual reproduction.</title>
        <authorList>
            <person name="Robertson H.M."/>
            <person name="Walden K.K."/>
            <person name="Tvedte E.S."/>
            <person name="Hood G.R."/>
            <person name="Feder J.L."/>
            <person name="Forbes A.A."/>
            <person name="Logsdon J.M."/>
            <person name="Mcelroy K.E."/>
        </authorList>
    </citation>
    <scope>NUCLEOTIDE SEQUENCE [LARGE SCALE GENOMIC DNA]</scope>
    <source>
        <strain evidence="9">Michigan</strain>
    </source>
</reference>
<dbReference type="Pfam" id="PF08395">
    <property type="entry name" value="7tm_7"/>
    <property type="match status" value="1"/>
</dbReference>
<organism evidence="9 10">
    <name type="scientific">Diachasma alloeum</name>
    <dbReference type="NCBI Taxonomy" id="454923"/>
    <lineage>
        <taxon>Eukaryota</taxon>
        <taxon>Metazoa</taxon>
        <taxon>Ecdysozoa</taxon>
        <taxon>Arthropoda</taxon>
        <taxon>Hexapoda</taxon>
        <taxon>Insecta</taxon>
        <taxon>Pterygota</taxon>
        <taxon>Neoptera</taxon>
        <taxon>Endopterygota</taxon>
        <taxon>Hymenoptera</taxon>
        <taxon>Apocrita</taxon>
        <taxon>Ichneumonoidea</taxon>
        <taxon>Braconidae</taxon>
        <taxon>Opiinae</taxon>
        <taxon>Diachasma</taxon>
    </lineage>
</organism>
<dbReference type="GO" id="GO:0007165">
    <property type="term" value="P:signal transduction"/>
    <property type="evidence" value="ECO:0007669"/>
    <property type="project" value="UniProtKB-KW"/>
</dbReference>
<evidence type="ECO:0000256" key="8">
    <source>
        <dbReference type="RuleBase" id="RU363108"/>
    </source>
</evidence>
<dbReference type="GO" id="GO:0008049">
    <property type="term" value="P:male courtship behavior"/>
    <property type="evidence" value="ECO:0007669"/>
    <property type="project" value="TreeGrafter"/>
</dbReference>
<name>A0A4E0S1B8_9HYME</name>
<feature type="transmembrane region" description="Helical" evidence="8">
    <location>
        <begin position="6"/>
        <end position="27"/>
    </location>
</feature>
<feature type="transmembrane region" description="Helical" evidence="8">
    <location>
        <begin position="48"/>
        <end position="72"/>
    </location>
</feature>
<dbReference type="InterPro" id="IPR013604">
    <property type="entry name" value="7TM_chemorcpt"/>
</dbReference>
<dbReference type="GO" id="GO:0007635">
    <property type="term" value="P:chemosensory behavior"/>
    <property type="evidence" value="ECO:0007669"/>
    <property type="project" value="TreeGrafter"/>
</dbReference>
<keyword evidence="3 8" id="KW-0812">Transmembrane</keyword>
<feature type="transmembrane region" description="Helical" evidence="8">
    <location>
        <begin position="258"/>
        <end position="282"/>
    </location>
</feature>
<dbReference type="Proteomes" id="UP000297026">
    <property type="component" value="Unassembled WGS sequence"/>
</dbReference>
<proteinExistence type="inferred from homology"/>
<sequence>MFSKKSLIIFKFIHIVSFLVGLAPYSIKILPRSSKQSGFNFRITYSGLGCAYNILLIFIFTGVTLIITPYLIEWQHFDRSVFMMIVVAVTTLGNIFSTIVIFYYTLHQQQSVAIGSQLSEFDEKFRSKFCNLLKNGSTNRLANVESWLTIFLYLFLWCGVITTSIGIQQSPPSIASFFCALILTSVLMQYSSVIDNLRRRFKNLNEVLQTVFKCPIPSLEGVLLVGNVSNNRLVHNNFTTFKQTRNKLYKISCLIAEFYSFPILLTVFYSFCSIITTCYYFLMTIAQVERFTLDTLTLNTIFWFFLCTYPTVALSRSVRIFNKEMHKTADVIYDVMEMYAPNGEIEYQLTNFAVEQIHKRVEFTACGIFSLDCTLLHSMFGAFVTYLLIMLQFKPKEVMQN</sequence>
<evidence type="ECO:0000256" key="3">
    <source>
        <dbReference type="ARBA" id="ARBA00022692"/>
    </source>
</evidence>
<keyword evidence="2 8" id="KW-1003">Cell membrane</keyword>
<keyword evidence="7 8" id="KW-0807">Transducer</keyword>
<evidence type="ECO:0000313" key="10">
    <source>
        <dbReference type="Proteomes" id="UP000297026"/>
    </source>
</evidence>
<comment type="caution">
    <text evidence="8">Lacks conserved residue(s) required for the propagation of feature annotation.</text>
</comment>
<evidence type="ECO:0000256" key="7">
    <source>
        <dbReference type="ARBA" id="ARBA00023224"/>
    </source>
</evidence>
<dbReference type="OrthoDB" id="6366728at2759"/>
<dbReference type="AlphaFoldDB" id="A0A4E0S1B8"/>
<keyword evidence="5 8" id="KW-0472">Membrane</keyword>
<accession>A0A4E0S1B8</accession>
<dbReference type="EMBL" id="ML159428">
    <property type="protein sequence ID" value="THK33230.1"/>
    <property type="molecule type" value="Genomic_DNA"/>
</dbReference>
<keyword evidence="6 8" id="KW-0675">Receptor</keyword>
<gene>
    <name evidence="9" type="primary">Gr33</name>
    <name evidence="9" type="ORF">DALL_DALL000436</name>
</gene>
<evidence type="ECO:0000256" key="2">
    <source>
        <dbReference type="ARBA" id="ARBA00022475"/>
    </source>
</evidence>
<feature type="transmembrane region" description="Helical" evidence="8">
    <location>
        <begin position="147"/>
        <end position="167"/>
    </location>
</feature>
<feature type="transmembrane region" description="Helical" evidence="8">
    <location>
        <begin position="173"/>
        <end position="193"/>
    </location>
</feature>
<comment type="function">
    <text evidence="8">Gustatory receptor which mediates acceptance or avoidance behavior, depending on its substrates.</text>
</comment>
<evidence type="ECO:0000313" key="9">
    <source>
        <dbReference type="EMBL" id="THK33230.1"/>
    </source>
</evidence>
<dbReference type="GO" id="GO:0043025">
    <property type="term" value="C:neuronal cell body"/>
    <property type="evidence" value="ECO:0007669"/>
    <property type="project" value="TreeGrafter"/>
</dbReference>
<dbReference type="GO" id="GO:0030424">
    <property type="term" value="C:axon"/>
    <property type="evidence" value="ECO:0007669"/>
    <property type="project" value="TreeGrafter"/>
</dbReference>
<feature type="transmembrane region" description="Helical" evidence="8">
    <location>
        <begin position="368"/>
        <end position="389"/>
    </location>
</feature>
<protein>
    <recommendedName>
        <fullName evidence="8">Gustatory receptor</fullName>
    </recommendedName>
</protein>
<dbReference type="PANTHER" id="PTHR21143">
    <property type="entry name" value="INVERTEBRATE GUSTATORY RECEPTOR"/>
    <property type="match status" value="1"/>
</dbReference>
<evidence type="ECO:0000256" key="6">
    <source>
        <dbReference type="ARBA" id="ARBA00023170"/>
    </source>
</evidence>
<keyword evidence="4 8" id="KW-1133">Transmembrane helix</keyword>
<dbReference type="PANTHER" id="PTHR21143:SF133">
    <property type="entry name" value="GUSTATORY AND PHEROMONE RECEPTOR 32A-RELATED"/>
    <property type="match status" value="1"/>
</dbReference>